<dbReference type="Gene3D" id="3.80.10.10">
    <property type="entry name" value="Ribonuclease Inhibitor"/>
    <property type="match status" value="1"/>
</dbReference>
<evidence type="ECO:0000313" key="1">
    <source>
        <dbReference type="EMBL" id="RWR02316.1"/>
    </source>
</evidence>
<dbReference type="AlphaFoldDB" id="A0A443IE49"/>
<sequence length="283" mass="30111">MHVNFSGLRPTNMLPGTETALLSTDIKAAAPGMHLSDLHADLKSWAAAAPTAGEATVRASASHVISDAFQCRGESLDLSGRGLTSLPDSLGGLTQLKQLNVSDNPLQAFPTKALLTLTSLQTLQLGMNKQNDGVPFRRSHERFADEGYKLQFFAQGNNRAQIMQQPPRQKTALFTTDLAPCLAAMIVQDGKSIALHMDNPKRSGSGGLPLEDAFARHLLRSAQDTQVFLVGANDQGSAGNVRAMLSTLDKHGLANNISMASLGNGHTSATLDVNNRQAWVGFG</sequence>
<dbReference type="Proteomes" id="UP000288794">
    <property type="component" value="Unassembled WGS sequence"/>
</dbReference>
<name>A0A443IE49_9GAMM</name>
<comment type="caution">
    <text evidence="1">The sequence shown here is derived from an EMBL/GenBank/DDBJ whole genome shotgun (WGS) entry which is preliminary data.</text>
</comment>
<keyword evidence="2" id="KW-1185">Reference proteome</keyword>
<dbReference type="SUPFAM" id="SSF52058">
    <property type="entry name" value="L domain-like"/>
    <property type="match status" value="1"/>
</dbReference>
<gene>
    <name evidence="1" type="ORF">ED28_08015</name>
</gene>
<protein>
    <submittedName>
        <fullName evidence="1">Uncharacterized protein</fullName>
    </submittedName>
</protein>
<organism evidence="1 2">
    <name type="scientific">[Pantoea] beijingensis</name>
    <dbReference type="NCBI Taxonomy" id="1324864"/>
    <lineage>
        <taxon>Bacteria</taxon>
        <taxon>Pseudomonadati</taxon>
        <taxon>Pseudomonadota</taxon>
        <taxon>Gammaproteobacteria</taxon>
        <taxon>Enterobacterales</taxon>
        <taxon>Erwiniaceae</taxon>
        <taxon>Erwinia</taxon>
    </lineage>
</organism>
<reference evidence="1 2" key="1">
    <citation type="submission" date="2014-04" db="EMBL/GenBank/DDBJ databases">
        <title>Draft genome sequence of Pantoea beijingensis strain LMG 27579, an emerging pathogen to Pleurotus eryngii with potential industrial application.</title>
        <authorList>
            <person name="Xu F."/>
            <person name="Liu Y."/>
            <person name="Wang S."/>
            <person name="Yin Y."/>
            <person name="Ma Y."/>
            <person name="Zhao S."/>
            <person name="Rong C."/>
        </authorList>
    </citation>
    <scope>NUCLEOTIDE SEQUENCE [LARGE SCALE GENOMIC DNA]</scope>
    <source>
        <strain evidence="1 2">LMG 27579</strain>
    </source>
</reference>
<accession>A0A443IE49</accession>
<proteinExistence type="predicted"/>
<dbReference type="InterPro" id="IPR032675">
    <property type="entry name" value="LRR_dom_sf"/>
</dbReference>
<evidence type="ECO:0000313" key="2">
    <source>
        <dbReference type="Proteomes" id="UP000288794"/>
    </source>
</evidence>
<dbReference type="EMBL" id="JMEE01000023">
    <property type="protein sequence ID" value="RWR02316.1"/>
    <property type="molecule type" value="Genomic_DNA"/>
</dbReference>